<dbReference type="RefSeq" id="WP_168544879.1">
    <property type="nucleotide sequence ID" value="NZ_BAAAKS010000033.1"/>
</dbReference>
<comment type="caution">
    <text evidence="1">The sequence shown here is derived from an EMBL/GenBank/DDBJ whole genome shotgun (WGS) entry which is preliminary data.</text>
</comment>
<sequence>MAATTGADVASLLDRSSEAAFVAVCNQAVSIARALCSAYTRGRGFTAGVGTDELETVVRLVAIRYATNPENLRAEQLGDYKRDMQVIDGFTLAEQVVLNRYRKRAR</sequence>
<dbReference type="Proteomes" id="UP000582646">
    <property type="component" value="Unassembled WGS sequence"/>
</dbReference>
<protein>
    <submittedName>
        <fullName evidence="1">Uncharacterized protein</fullName>
    </submittedName>
</protein>
<evidence type="ECO:0000313" key="1">
    <source>
        <dbReference type="EMBL" id="NKY17809.1"/>
    </source>
</evidence>
<reference evidence="1 2" key="1">
    <citation type="submission" date="2020-04" db="EMBL/GenBank/DDBJ databases">
        <title>MicrobeNet Type strains.</title>
        <authorList>
            <person name="Nicholson A.C."/>
        </authorList>
    </citation>
    <scope>NUCLEOTIDE SEQUENCE [LARGE SCALE GENOMIC DNA]</scope>
    <source>
        <strain evidence="1 2">DSM 44113</strain>
    </source>
</reference>
<proteinExistence type="predicted"/>
<keyword evidence="2" id="KW-1185">Reference proteome</keyword>
<evidence type="ECO:0000313" key="2">
    <source>
        <dbReference type="Proteomes" id="UP000582646"/>
    </source>
</evidence>
<organism evidence="1 2">
    <name type="scientific">Tsukamurella spumae</name>
    <dbReference type="NCBI Taxonomy" id="44753"/>
    <lineage>
        <taxon>Bacteria</taxon>
        <taxon>Bacillati</taxon>
        <taxon>Actinomycetota</taxon>
        <taxon>Actinomycetes</taxon>
        <taxon>Mycobacteriales</taxon>
        <taxon>Tsukamurellaceae</taxon>
        <taxon>Tsukamurella</taxon>
    </lineage>
</organism>
<dbReference type="AlphaFoldDB" id="A0A846X0F1"/>
<accession>A0A846X0F1</accession>
<gene>
    <name evidence="1" type="ORF">HF999_05410</name>
</gene>
<name>A0A846X0F1_9ACTN</name>
<dbReference type="EMBL" id="JAAXOQ010000005">
    <property type="protein sequence ID" value="NKY17809.1"/>
    <property type="molecule type" value="Genomic_DNA"/>
</dbReference>